<protein>
    <submittedName>
        <fullName evidence="2">Uncharacterized protein</fullName>
    </submittedName>
</protein>
<feature type="region of interest" description="Disordered" evidence="1">
    <location>
        <begin position="113"/>
        <end position="132"/>
    </location>
</feature>
<name>A0ABQ5A394_9ASTR</name>
<feature type="region of interest" description="Disordered" evidence="1">
    <location>
        <begin position="1"/>
        <end position="42"/>
    </location>
</feature>
<gene>
    <name evidence="2" type="ORF">Tco_0803144</name>
</gene>
<evidence type="ECO:0000256" key="1">
    <source>
        <dbReference type="SAM" id="MobiDB-lite"/>
    </source>
</evidence>
<dbReference type="Proteomes" id="UP001151760">
    <property type="component" value="Unassembled WGS sequence"/>
</dbReference>
<organism evidence="2 3">
    <name type="scientific">Tanacetum coccineum</name>
    <dbReference type="NCBI Taxonomy" id="301880"/>
    <lineage>
        <taxon>Eukaryota</taxon>
        <taxon>Viridiplantae</taxon>
        <taxon>Streptophyta</taxon>
        <taxon>Embryophyta</taxon>
        <taxon>Tracheophyta</taxon>
        <taxon>Spermatophyta</taxon>
        <taxon>Magnoliopsida</taxon>
        <taxon>eudicotyledons</taxon>
        <taxon>Gunneridae</taxon>
        <taxon>Pentapetalae</taxon>
        <taxon>asterids</taxon>
        <taxon>campanulids</taxon>
        <taxon>Asterales</taxon>
        <taxon>Asteraceae</taxon>
        <taxon>Asteroideae</taxon>
        <taxon>Anthemideae</taxon>
        <taxon>Anthemidinae</taxon>
        <taxon>Tanacetum</taxon>
    </lineage>
</organism>
<keyword evidence="3" id="KW-1185">Reference proteome</keyword>
<dbReference type="EMBL" id="BQNB010011866">
    <property type="protein sequence ID" value="GJS96176.1"/>
    <property type="molecule type" value="Genomic_DNA"/>
</dbReference>
<accession>A0ABQ5A394</accession>
<evidence type="ECO:0000313" key="2">
    <source>
        <dbReference type="EMBL" id="GJS96176.1"/>
    </source>
</evidence>
<feature type="compositionally biased region" description="Basic residues" evidence="1">
    <location>
        <begin position="113"/>
        <end position="125"/>
    </location>
</feature>
<evidence type="ECO:0000313" key="3">
    <source>
        <dbReference type="Proteomes" id="UP001151760"/>
    </source>
</evidence>
<comment type="caution">
    <text evidence="2">The sequence shown here is derived from an EMBL/GenBank/DDBJ whole genome shotgun (WGS) entry which is preliminary data.</text>
</comment>
<reference evidence="2" key="2">
    <citation type="submission" date="2022-01" db="EMBL/GenBank/DDBJ databases">
        <authorList>
            <person name="Yamashiro T."/>
            <person name="Shiraishi A."/>
            <person name="Satake H."/>
            <person name="Nakayama K."/>
        </authorList>
    </citation>
    <scope>NUCLEOTIDE SEQUENCE</scope>
</reference>
<reference evidence="2" key="1">
    <citation type="journal article" date="2022" name="Int. J. Mol. Sci.">
        <title>Draft Genome of Tanacetum Coccineum: Genomic Comparison of Closely Related Tanacetum-Family Plants.</title>
        <authorList>
            <person name="Yamashiro T."/>
            <person name="Shiraishi A."/>
            <person name="Nakayama K."/>
            <person name="Satake H."/>
        </authorList>
    </citation>
    <scope>NUCLEOTIDE SEQUENCE</scope>
</reference>
<sequence length="132" mass="14792">MPPRMRTRSASRPAAESLGGGTGERVGRHFPQMKKLSPSSRNLDTKETLNLSLMRFSNSLANICLQIFERTGQVYGALLLEVMTNQKMWNFSAYKTYLAYAIGVATPKKARKFKKPATPSKKRTLHSVSIRS</sequence>
<proteinExistence type="predicted"/>